<dbReference type="AlphaFoldDB" id="A0A2P2IMJ6"/>
<name>A0A2P2IMJ6_RHIMU</name>
<protein>
    <submittedName>
        <fullName evidence="1">Uncharacterized protein</fullName>
    </submittedName>
</protein>
<organism evidence="1">
    <name type="scientific">Rhizophora mucronata</name>
    <name type="common">Asiatic mangrove</name>
    <dbReference type="NCBI Taxonomy" id="61149"/>
    <lineage>
        <taxon>Eukaryota</taxon>
        <taxon>Viridiplantae</taxon>
        <taxon>Streptophyta</taxon>
        <taxon>Embryophyta</taxon>
        <taxon>Tracheophyta</taxon>
        <taxon>Spermatophyta</taxon>
        <taxon>Magnoliopsida</taxon>
        <taxon>eudicotyledons</taxon>
        <taxon>Gunneridae</taxon>
        <taxon>Pentapetalae</taxon>
        <taxon>rosids</taxon>
        <taxon>fabids</taxon>
        <taxon>Malpighiales</taxon>
        <taxon>Rhizophoraceae</taxon>
        <taxon>Rhizophora</taxon>
    </lineage>
</organism>
<proteinExistence type="predicted"/>
<evidence type="ECO:0000313" key="1">
    <source>
        <dbReference type="EMBL" id="MBW82462.1"/>
    </source>
</evidence>
<dbReference type="EMBL" id="GGEC01001979">
    <property type="protein sequence ID" value="MBW82462.1"/>
    <property type="molecule type" value="Transcribed_RNA"/>
</dbReference>
<reference evidence="1" key="1">
    <citation type="submission" date="2018-02" db="EMBL/GenBank/DDBJ databases">
        <title>Rhizophora mucronata_Transcriptome.</title>
        <authorList>
            <person name="Meera S.P."/>
            <person name="Sreeshan A."/>
            <person name="Augustine A."/>
        </authorList>
    </citation>
    <scope>NUCLEOTIDE SEQUENCE</scope>
    <source>
        <tissue evidence="1">Leaf</tissue>
    </source>
</reference>
<sequence>MAAHFPLLFMTKHKKVEGINNCDKIFKIPNKNFI</sequence>
<accession>A0A2P2IMJ6</accession>